<evidence type="ECO:0000256" key="10">
    <source>
        <dbReference type="ARBA" id="ARBA00023237"/>
    </source>
</evidence>
<accession>A0A2J8HYF4</accession>
<comment type="subcellular location">
    <subcellularLocation>
        <location evidence="1 11">Cell outer membrane</location>
        <topology evidence="1 11">Multi-pass membrane protein</topology>
    </subcellularLocation>
</comment>
<evidence type="ECO:0000313" key="15">
    <source>
        <dbReference type="EMBL" id="PNI03306.1"/>
    </source>
</evidence>
<dbReference type="Proteomes" id="UP000236449">
    <property type="component" value="Unassembled WGS sequence"/>
</dbReference>
<dbReference type="InterPro" id="IPR037066">
    <property type="entry name" value="Plug_dom_sf"/>
</dbReference>
<dbReference type="SUPFAM" id="SSF56935">
    <property type="entry name" value="Porins"/>
    <property type="match status" value="1"/>
</dbReference>
<evidence type="ECO:0000256" key="2">
    <source>
        <dbReference type="ARBA" id="ARBA00008143"/>
    </source>
</evidence>
<dbReference type="Gene3D" id="2.40.170.20">
    <property type="entry name" value="TonB-dependent receptor, beta-barrel domain"/>
    <property type="match status" value="1"/>
</dbReference>
<evidence type="ECO:0000313" key="16">
    <source>
        <dbReference type="Proteomes" id="UP000236449"/>
    </source>
</evidence>
<evidence type="ECO:0000256" key="11">
    <source>
        <dbReference type="PROSITE-ProRule" id="PRU01360"/>
    </source>
</evidence>
<evidence type="ECO:0000259" key="14">
    <source>
        <dbReference type="Pfam" id="PF07715"/>
    </source>
</evidence>
<evidence type="ECO:0000256" key="9">
    <source>
        <dbReference type="ARBA" id="ARBA00023170"/>
    </source>
</evidence>
<keyword evidence="7 12" id="KW-0798">TonB box</keyword>
<dbReference type="Pfam" id="PF00593">
    <property type="entry name" value="TonB_dep_Rec_b-barrel"/>
    <property type="match status" value="1"/>
</dbReference>
<feature type="domain" description="TonB-dependent receptor-like beta-barrel" evidence="13">
    <location>
        <begin position="185"/>
        <end position="639"/>
    </location>
</feature>
<dbReference type="GO" id="GO:0009279">
    <property type="term" value="C:cell outer membrane"/>
    <property type="evidence" value="ECO:0007669"/>
    <property type="project" value="UniProtKB-SubCell"/>
</dbReference>
<feature type="domain" description="TonB-dependent receptor plug" evidence="14">
    <location>
        <begin position="53"/>
        <end position="162"/>
    </location>
</feature>
<dbReference type="InterPro" id="IPR012910">
    <property type="entry name" value="Plug_dom"/>
</dbReference>
<keyword evidence="5 11" id="KW-0812">Transmembrane</keyword>
<evidence type="ECO:0000256" key="5">
    <source>
        <dbReference type="ARBA" id="ARBA00022692"/>
    </source>
</evidence>
<dbReference type="Pfam" id="PF07715">
    <property type="entry name" value="Plug"/>
    <property type="match status" value="1"/>
</dbReference>
<comment type="similarity">
    <text evidence="2">Belongs to the TonB-dependent receptor family. Hemoglobin/haptoglobin binding protein subfamily.</text>
</comment>
<comment type="caution">
    <text evidence="15">The sequence shown here is derived from an EMBL/GenBank/DDBJ whole genome shotgun (WGS) entry which is preliminary data.</text>
</comment>
<reference evidence="15 16" key="1">
    <citation type="submission" date="2018-01" db="EMBL/GenBank/DDBJ databases">
        <title>Draft genome sequences of six Vibrio diazotrophicus strains isolated from deep-sea sediments of the Baltic Sea.</title>
        <authorList>
            <person name="Castillo D."/>
            <person name="Vandieken V."/>
            <person name="Chiang O."/>
            <person name="Middelboe M."/>
        </authorList>
    </citation>
    <scope>NUCLEOTIDE SEQUENCE [LARGE SCALE GENOMIC DNA]</scope>
    <source>
        <strain evidence="15 16">60.27F</strain>
    </source>
</reference>
<keyword evidence="9 15" id="KW-0675">Receptor</keyword>
<evidence type="ECO:0000256" key="4">
    <source>
        <dbReference type="ARBA" id="ARBA00022452"/>
    </source>
</evidence>
<dbReference type="PROSITE" id="PS52016">
    <property type="entry name" value="TONB_DEPENDENT_REC_3"/>
    <property type="match status" value="1"/>
</dbReference>
<evidence type="ECO:0000256" key="6">
    <source>
        <dbReference type="ARBA" id="ARBA00022729"/>
    </source>
</evidence>
<keyword evidence="8 11" id="KW-0472">Membrane</keyword>
<dbReference type="Gene3D" id="2.170.130.10">
    <property type="entry name" value="TonB-dependent receptor, plug domain"/>
    <property type="match status" value="1"/>
</dbReference>
<sequence length="672" mass="76645">MKKATCIYTTLVFISAAGYADDNVLEHLMSLSIEELSMLNVQMETATKSSRRLADIPSSVYVLSNERIIRSGARTIPDALALVPGLHVSKFSDTEWIVSARGFHDGLFNKQLVMIDGRSVYSPLYGGVYWADIDYVLEDIDRIEVLRGPSAALWGGNAVNGVVNIITKSAKETQGTYVAAGWAEGGDYDASVRHGLQWSEDVSARAFYKRRQLRNDRKNSYPDWTLETAGIVTQSDDDSDAWAFRLGGERLTYSQDWYQLHYSNGYLDSVDLVEQHVDSYSFYTQLSYDKQHSDKLVGNYQVWLERNSNEMADGAGLSNTFDLDFNYNYQINDEHLLTYGGGYRLVEVEFFHPFEGVDFNNLPNYQRYAFHQRDVDSIANLYLQSERTWNSKWKTVAGVKLEYFELSNQFEISPQLRALLTIDANQTAWVGYGRASVAPSYLTSNTYLITNYYDANQDRYLTEVMLGESNMKPESVSTYEVGYRYDSATGFEFDAIFFLSQHKYVRGRDSVVISGVPDQVVGLAVTDDYSLDTHGVELSAGYIALENLRFYLSYSYLHAKGEWNGGRYSNGSFESWYDIDAQHNTSLQTLWDISTQWKLDFIVRGHSIKYDDYYPQIPNYIAFDARLAWQANSKAPRLELILQNIGEKDGYRTDWISTINEETGVLKASYEF</sequence>
<dbReference type="InterPro" id="IPR000531">
    <property type="entry name" value="Beta-barrel_TonB"/>
</dbReference>
<gene>
    <name evidence="15" type="ORF">C1N32_17075</name>
</gene>
<proteinExistence type="inferred from homology"/>
<evidence type="ECO:0000256" key="12">
    <source>
        <dbReference type="RuleBase" id="RU003357"/>
    </source>
</evidence>
<dbReference type="InterPro" id="IPR039426">
    <property type="entry name" value="TonB-dep_rcpt-like"/>
</dbReference>
<protein>
    <submittedName>
        <fullName evidence="15">TonB-dependent receptor</fullName>
    </submittedName>
</protein>
<evidence type="ECO:0000256" key="7">
    <source>
        <dbReference type="ARBA" id="ARBA00023077"/>
    </source>
</evidence>
<evidence type="ECO:0000256" key="3">
    <source>
        <dbReference type="ARBA" id="ARBA00022448"/>
    </source>
</evidence>
<evidence type="ECO:0000256" key="8">
    <source>
        <dbReference type="ARBA" id="ARBA00023136"/>
    </source>
</evidence>
<evidence type="ECO:0000259" key="13">
    <source>
        <dbReference type="Pfam" id="PF00593"/>
    </source>
</evidence>
<dbReference type="AlphaFoldDB" id="A0A2J8HYF4"/>
<dbReference type="PANTHER" id="PTHR30069">
    <property type="entry name" value="TONB-DEPENDENT OUTER MEMBRANE RECEPTOR"/>
    <property type="match status" value="1"/>
</dbReference>
<dbReference type="GO" id="GO:0044718">
    <property type="term" value="P:siderophore transmembrane transport"/>
    <property type="evidence" value="ECO:0007669"/>
    <property type="project" value="TreeGrafter"/>
</dbReference>
<dbReference type="RefSeq" id="WP_102966879.1">
    <property type="nucleotide sequence ID" value="NZ_POSK01000012.1"/>
</dbReference>
<dbReference type="EMBL" id="POSK01000012">
    <property type="protein sequence ID" value="PNI03306.1"/>
    <property type="molecule type" value="Genomic_DNA"/>
</dbReference>
<dbReference type="OrthoDB" id="9758929at2"/>
<keyword evidence="3 11" id="KW-0813">Transport</keyword>
<name>A0A2J8HYF4_VIBDI</name>
<organism evidence="15 16">
    <name type="scientific">Vibrio diazotrophicus</name>
    <dbReference type="NCBI Taxonomy" id="685"/>
    <lineage>
        <taxon>Bacteria</taxon>
        <taxon>Pseudomonadati</taxon>
        <taxon>Pseudomonadota</taxon>
        <taxon>Gammaproteobacteria</taxon>
        <taxon>Vibrionales</taxon>
        <taxon>Vibrionaceae</taxon>
        <taxon>Vibrio</taxon>
    </lineage>
</organism>
<keyword evidence="6" id="KW-0732">Signal</keyword>
<dbReference type="GO" id="GO:0015344">
    <property type="term" value="F:siderophore uptake transmembrane transporter activity"/>
    <property type="evidence" value="ECO:0007669"/>
    <property type="project" value="TreeGrafter"/>
</dbReference>
<dbReference type="InterPro" id="IPR036942">
    <property type="entry name" value="Beta-barrel_TonB_sf"/>
</dbReference>
<keyword evidence="4 11" id="KW-1134">Transmembrane beta strand</keyword>
<dbReference type="PANTHER" id="PTHR30069:SF29">
    <property type="entry name" value="HEMOGLOBIN AND HEMOGLOBIN-HAPTOGLOBIN-BINDING PROTEIN 1-RELATED"/>
    <property type="match status" value="1"/>
</dbReference>
<evidence type="ECO:0000256" key="1">
    <source>
        <dbReference type="ARBA" id="ARBA00004571"/>
    </source>
</evidence>
<keyword evidence="10 11" id="KW-0998">Cell outer membrane</keyword>